<comment type="function">
    <text evidence="1">Has a role in a nucleosome assembly pathway that is required for the integrity of heterochromatin and proper chromosome segregation.</text>
</comment>
<sequence length="2031" mass="228672">MSSFVALNVEPDEDLEELDDTKEIQIEEALKLYQNALKLHSQGPEFYDQAQDAYNALFESEIFKYPEAVSEYKRDQLLDLDDEDPYSWDEVVEGDTAPDALNTTSSALPQTVFLSYKNHAQFLLDFFKRTLDQGHTRGGGYATNQIKEALGDFAEALERDDTDLELWRKTSRVGSALRSHRIARFCLESVLEGNTYGLDGQLGQLGLEHVFALKALRQILSTLHDKLSFIRLPVQQPRKGLSILLAKQADSFPFLPDYSKEITPCSTFGLKDGQFQYRFVEPLSETWSDVGDALLRVLREDSEADSPSWPSVILRIQAPTHNSVELPYKLPVIQRDTSDGPVDTQSNIDHDIDVPDADSEHTAVVAENADTEATRPEAESINELAIEEPADKTIKDVTTADPEPGDSVMQDIDKVPTSPLDEPNVKINAPQSRKRSSTSAANEEPTDGGRAKSRRIRARESIAEAQAQQDDVFYDQTKYFEDRLEQFAHADQWMFSTTGALLSKLGVEEFGTIDELKHIMDRVDGHMSPRDFSQEGKLETVSMRDLREAIGTWAGIQSLKDDIFTSHDGLSGLKQSGLDIFLERSRQNPRTSYQSQCDPDDEGLSLFLQSTNLSYFHPQHVAFNWLEHHLTSKSASGAGSNFPRFQPNSTYASRHWPDQMKTSVKSLIIVNDEFMYRKLLSSTSCLDIPITPKSSFENDRTSVADGLSLAEMAQSLYELHLDMYASMTSPNSEADEASKTLQRDRLRRWGSVARIFINHQQNVVDNGDFQTGVILRHLWSTILHFNITDDAEREYVLVCLEDLKRVLKLLDEPVIALVNNPTMPELSLSAVEQEIARISSMDFFMKVFGPGNEDPVSLIESIEPILDPSAIEHLPPGLGENGLANSSNVSSQIQRARDLAFFLDRGDATLKLLLWRRLQKAYESIQYPTKVISCSLKSIEIIVAELQAPTYLDLPSEQRRETLLKWLNRADYLMLNVIGKVLDDPKSSFECIDMNHLQSSMSAIAQLSKLLHSFVLYEDSVRIGQINPPEVRPATAAKAYDHYKEKVRSMVVRAWTLQYALIKEGIAQNKELFDMPADDCINYLRSVHSAFGIRSYCRCANKVLLKVMKHELLTLEAEDSYESDIAQVLFDYHGLKFSSELDISLEHGCPVEKLDRSTALMLVDFAMLQANRMNIKDFLKSDLKSTIDTIQTSIGWSGRIHTTITQNKRILSAFLKSPINPSALYRAVRGVNQVSVVPAYTESCRLAKSGWYFLLGLAAFTKFKTQKRVGPIATDDLDLAATFFRRELEHGIERWETWYRLGQVYDSKLEEDITWSAEKLNHHRADLASLERRAIHSYAMAVAIAIRTADSSPETRKTISDMYTQFGFRIYASSREPFSMGAFSLDDFTRHFSSGQSRQMYTGPPFRDMKLYAAWHFASYLFRKAMADQPTNWVNHYMFSKCLWKMFTSEDPLKESYEPVQVDDILDSLDAAIASLPTRRESRSDPIFEPHFKLISVIHKLVMRGDLKPYDASKKLVVTPWAKMLSPVKDLDTWKSFITTILKNLQIADKSNWHHRIIARAVHIIYDDTKDDQAAAQAKHQLSQHVLTKTMTLQIWKPENERPGRHFVYTSRYLYFIVRIIDQLDDRTSLDLLLRRVRRRPNDYVNYTKLWEDICTTYIKLFRRVGNVPTSHEETVFKPLGHDEFVTNAAHLDSWTQTGKADPKLMDLVREAVELKKLNGGLIKPGMFEDLVGDVYALLYENTVPRILEGIATEENRERMKVDHLLSAGDAADRSRTPPPSTFDKQSEKPSEKGPGPKPRAKGVTRREIQRKADAIATKLAVSRLAAKASRLAEEELRAPAEDSTTEKPINEDEEEISKPVTGDLLVSDAPIVPSSAVPSIHDGGDEESELSELDESKLSEPTKQAIPTFPSLHVRRLASPNPLSELSSNVSHDGKEPEGVEHMELDPSAGGGGEGDGDGEEDGEDDGGDGDGDSDGDSAGGNDNDDDGDSPNTISPQDNVSEEEGADKKSEPVDEIPQSDRSDLEMEGPQ</sequence>
<dbReference type="STRING" id="336963.C4JYL2"/>
<dbReference type="FunCoup" id="C4JYL2">
    <property type="interactions" value="116"/>
</dbReference>
<dbReference type="GO" id="GO:0031491">
    <property type="term" value="F:nucleosome binding"/>
    <property type="evidence" value="ECO:0007669"/>
    <property type="project" value="TreeGrafter"/>
</dbReference>
<dbReference type="OrthoDB" id="77564at2759"/>
<dbReference type="HOGENOM" id="CLU_001419_0_0_1"/>
<dbReference type="PANTHER" id="PTHR15502">
    <property type="entry name" value="CALCINEURIN-BINDING PROTEIN CABIN 1-RELATED"/>
    <property type="match status" value="1"/>
</dbReference>
<evidence type="ECO:0000256" key="5">
    <source>
        <dbReference type="ARBA" id="ARBA00023242"/>
    </source>
</evidence>
<dbReference type="OMA" id="WETWYRL"/>
<dbReference type="PANTHER" id="PTHR15502:SF7">
    <property type="entry name" value="CALCINEURIN-BINDING PROTEIN CABIN-1"/>
    <property type="match status" value="1"/>
</dbReference>
<feature type="compositionally biased region" description="Basic and acidic residues" evidence="6">
    <location>
        <begin position="1933"/>
        <end position="1946"/>
    </location>
</feature>
<proteinExistence type="inferred from homology"/>
<keyword evidence="5" id="KW-0539">Nucleus</keyword>
<accession>C4JYL2</accession>
<feature type="compositionally biased region" description="Basic and acidic residues" evidence="6">
    <location>
        <begin position="1835"/>
        <end position="1851"/>
    </location>
</feature>
<dbReference type="GO" id="GO:0006325">
    <property type="term" value="P:chromatin organization"/>
    <property type="evidence" value="ECO:0007669"/>
    <property type="project" value="InterPro"/>
</dbReference>
<comment type="similarity">
    <text evidence="3">Belongs to the HIR3 family.</text>
</comment>
<feature type="compositionally biased region" description="Acidic residues" evidence="6">
    <location>
        <begin position="1885"/>
        <end position="1894"/>
    </location>
</feature>
<dbReference type="GeneID" id="8438808"/>
<evidence type="ECO:0000313" key="8">
    <source>
        <dbReference type="Proteomes" id="UP000002058"/>
    </source>
</evidence>
<dbReference type="GO" id="GO:0000417">
    <property type="term" value="C:HIR complex"/>
    <property type="evidence" value="ECO:0007669"/>
    <property type="project" value="TreeGrafter"/>
</dbReference>
<feature type="region of interest" description="Disordered" evidence="6">
    <location>
        <begin position="1767"/>
        <end position="1810"/>
    </location>
</feature>
<dbReference type="VEuPathDB" id="FungiDB:UREG_07263"/>
<dbReference type="EMBL" id="CH476619">
    <property type="protein sequence ID" value="EEP82398.1"/>
    <property type="molecule type" value="Genomic_DNA"/>
</dbReference>
<evidence type="ECO:0000256" key="6">
    <source>
        <dbReference type="SAM" id="MobiDB-lite"/>
    </source>
</evidence>
<comment type="subcellular location">
    <subcellularLocation>
        <location evidence="2">Nucleus</location>
    </subcellularLocation>
</comment>
<feature type="compositionally biased region" description="Acidic residues" evidence="6">
    <location>
        <begin position="1956"/>
        <end position="1977"/>
    </location>
</feature>
<feature type="region of interest" description="Disordered" evidence="6">
    <location>
        <begin position="1835"/>
        <end position="2031"/>
    </location>
</feature>
<feature type="region of interest" description="Disordered" evidence="6">
    <location>
        <begin position="367"/>
        <end position="457"/>
    </location>
</feature>
<reference evidence="8" key="1">
    <citation type="journal article" date="2009" name="Genome Res.">
        <title>Comparative genomic analyses of the human fungal pathogens Coccidioides and their relatives.</title>
        <authorList>
            <person name="Sharpton T.J."/>
            <person name="Stajich J.E."/>
            <person name="Rounsley S.D."/>
            <person name="Gardner M.J."/>
            <person name="Wortman J.R."/>
            <person name="Jordar V.S."/>
            <person name="Maiti R."/>
            <person name="Kodira C.D."/>
            <person name="Neafsey D.E."/>
            <person name="Zeng Q."/>
            <person name="Hung C.-Y."/>
            <person name="McMahan C."/>
            <person name="Muszewska A."/>
            <person name="Grynberg M."/>
            <person name="Mandel M.A."/>
            <person name="Kellner E.M."/>
            <person name="Barker B.M."/>
            <person name="Galgiani J.N."/>
            <person name="Orbach M.J."/>
            <person name="Kirkland T.N."/>
            <person name="Cole G.T."/>
            <person name="Henn M.R."/>
            <person name="Birren B.W."/>
            <person name="Taylor J.W."/>
        </authorList>
    </citation>
    <scope>NUCLEOTIDE SEQUENCE [LARGE SCALE GENOMIC DNA]</scope>
    <source>
        <strain evidence="8">UAMH 1704</strain>
    </source>
</reference>
<dbReference type="InterPro" id="IPR033053">
    <property type="entry name" value="Hir3/CABIN1"/>
</dbReference>
<evidence type="ECO:0000256" key="3">
    <source>
        <dbReference type="ARBA" id="ARBA00007335"/>
    </source>
</evidence>
<evidence type="ECO:0000256" key="2">
    <source>
        <dbReference type="ARBA" id="ARBA00004123"/>
    </source>
</evidence>
<dbReference type="GO" id="GO:0005634">
    <property type="term" value="C:nucleus"/>
    <property type="evidence" value="ECO:0007669"/>
    <property type="project" value="UniProtKB-SubCell"/>
</dbReference>
<name>C4JYL2_UNCRE</name>
<organism evidence="7 8">
    <name type="scientific">Uncinocarpus reesii (strain UAMH 1704)</name>
    <dbReference type="NCBI Taxonomy" id="336963"/>
    <lineage>
        <taxon>Eukaryota</taxon>
        <taxon>Fungi</taxon>
        <taxon>Dikarya</taxon>
        <taxon>Ascomycota</taxon>
        <taxon>Pezizomycotina</taxon>
        <taxon>Eurotiomycetes</taxon>
        <taxon>Eurotiomycetidae</taxon>
        <taxon>Onygenales</taxon>
        <taxon>Onygenaceae</taxon>
        <taxon>Uncinocarpus</taxon>
    </lineage>
</organism>
<evidence type="ECO:0000313" key="7">
    <source>
        <dbReference type="EMBL" id="EEP82398.1"/>
    </source>
</evidence>
<feature type="compositionally biased region" description="Basic and acidic residues" evidence="6">
    <location>
        <begin position="2007"/>
        <end position="2025"/>
    </location>
</feature>
<dbReference type="Proteomes" id="UP000002058">
    <property type="component" value="Unassembled WGS sequence"/>
</dbReference>
<dbReference type="eggNOG" id="ENOG502QQX4">
    <property type="taxonomic scope" value="Eukaryota"/>
</dbReference>
<dbReference type="InParanoid" id="C4JYL2"/>
<dbReference type="KEGG" id="ure:UREG_07263"/>
<keyword evidence="8" id="KW-1185">Reference proteome</keyword>
<evidence type="ECO:0000256" key="4">
    <source>
        <dbReference type="ARBA" id="ARBA00014848"/>
    </source>
</evidence>
<gene>
    <name evidence="7" type="ORF">UREG_07263</name>
</gene>
<protein>
    <recommendedName>
        <fullName evidence="4">Histone transcription regulator 3 homolog</fullName>
    </recommendedName>
</protein>
<evidence type="ECO:0000256" key="1">
    <source>
        <dbReference type="ARBA" id="ARBA00002687"/>
    </source>
</evidence>
<dbReference type="RefSeq" id="XP_002582490.1">
    <property type="nucleotide sequence ID" value="XM_002582444.1"/>
</dbReference>
<feature type="compositionally biased region" description="Polar residues" evidence="6">
    <location>
        <begin position="1922"/>
        <end position="1932"/>
    </location>
</feature>